<protein>
    <recommendedName>
        <fullName evidence="1">RNA ligase domain-containing protein</fullName>
    </recommendedName>
</protein>
<name>A0A0F9B1P5_9ZZZZ</name>
<proteinExistence type="predicted"/>
<feature type="domain" description="RNA ligase" evidence="1">
    <location>
        <begin position="16"/>
        <end position="182"/>
    </location>
</feature>
<comment type="caution">
    <text evidence="2">The sequence shown here is derived from an EMBL/GenBank/DDBJ whole genome shotgun (WGS) entry which is preliminary data.</text>
</comment>
<evidence type="ECO:0000313" key="2">
    <source>
        <dbReference type="EMBL" id="KKL15570.1"/>
    </source>
</evidence>
<dbReference type="Pfam" id="PF09414">
    <property type="entry name" value="RNA_ligase"/>
    <property type="match status" value="1"/>
</dbReference>
<organism evidence="2">
    <name type="scientific">marine sediment metagenome</name>
    <dbReference type="NCBI Taxonomy" id="412755"/>
    <lineage>
        <taxon>unclassified sequences</taxon>
        <taxon>metagenomes</taxon>
        <taxon>ecological metagenomes</taxon>
    </lineage>
</organism>
<dbReference type="AlphaFoldDB" id="A0A0F9B1P5"/>
<dbReference type="EMBL" id="LAZR01040016">
    <property type="protein sequence ID" value="KKL15570.1"/>
    <property type="molecule type" value="Genomic_DNA"/>
</dbReference>
<dbReference type="InterPro" id="IPR021122">
    <property type="entry name" value="RNA_ligase_dom_REL/Rnl2"/>
</dbReference>
<sequence>MKTYPSIDGKIIGKDVYAFDKLDGSNIRAEWTRKTKSFVKFGSRKRLLGEDQGKIAVAKEMISDIFLDELSKVFNDQRYDRVISFFELYGPNSFAGHHPDDASEFKVTLIDVAPYKKGILPPKEFTKWFSGVDIPPVLYYGKPSDPFVRSVRRSELEGMTYEGVVCKIQHKIGRPHTMFKIKSVAWLLELKDYCDGNEHLYNMLK</sequence>
<gene>
    <name evidence="2" type="ORF">LCGC14_2504240</name>
</gene>
<evidence type="ECO:0000259" key="1">
    <source>
        <dbReference type="Pfam" id="PF09414"/>
    </source>
</evidence>
<dbReference type="SUPFAM" id="SSF56091">
    <property type="entry name" value="DNA ligase/mRNA capping enzyme, catalytic domain"/>
    <property type="match status" value="1"/>
</dbReference>
<reference evidence="2" key="1">
    <citation type="journal article" date="2015" name="Nature">
        <title>Complex archaea that bridge the gap between prokaryotes and eukaryotes.</title>
        <authorList>
            <person name="Spang A."/>
            <person name="Saw J.H."/>
            <person name="Jorgensen S.L."/>
            <person name="Zaremba-Niedzwiedzka K."/>
            <person name="Martijn J."/>
            <person name="Lind A.E."/>
            <person name="van Eijk R."/>
            <person name="Schleper C."/>
            <person name="Guy L."/>
            <person name="Ettema T.J."/>
        </authorList>
    </citation>
    <scope>NUCLEOTIDE SEQUENCE</scope>
</reference>
<accession>A0A0F9B1P5</accession>
<dbReference type="Gene3D" id="3.30.470.30">
    <property type="entry name" value="DNA ligase/mRNA capping enzyme"/>
    <property type="match status" value="1"/>
</dbReference>